<dbReference type="Proteomes" id="UP001596096">
    <property type="component" value="Unassembled WGS sequence"/>
</dbReference>
<proteinExistence type="predicted"/>
<accession>A0ABW1C5Q0</accession>
<sequence length="93" mass="10899">MEIVTDCVAPHVPSALPDHMEIVWLDRLRAEDRVRVITWTCDCQAVYYELCHAAGRAYIRRTLRKDGTVHETYRWLFREAAQVWDALLLGQAR</sequence>
<dbReference type="RefSeq" id="WP_219551520.1">
    <property type="nucleotide sequence ID" value="NZ_JAHKRN010000076.1"/>
</dbReference>
<protein>
    <submittedName>
        <fullName evidence="1">Uncharacterized protein</fullName>
    </submittedName>
</protein>
<name>A0ABW1C5Q0_9ACTN</name>
<gene>
    <name evidence="1" type="ORF">ACFPUY_36090</name>
</gene>
<evidence type="ECO:0000313" key="1">
    <source>
        <dbReference type="EMBL" id="MFC5820552.1"/>
    </source>
</evidence>
<keyword evidence="2" id="KW-1185">Reference proteome</keyword>
<evidence type="ECO:0000313" key="2">
    <source>
        <dbReference type="Proteomes" id="UP001596096"/>
    </source>
</evidence>
<dbReference type="EMBL" id="JBHSNW010000026">
    <property type="protein sequence ID" value="MFC5820552.1"/>
    <property type="molecule type" value="Genomic_DNA"/>
</dbReference>
<reference evidence="2" key="1">
    <citation type="journal article" date="2019" name="Int. J. Syst. Evol. Microbiol.">
        <title>The Global Catalogue of Microorganisms (GCM) 10K type strain sequencing project: providing services to taxonomists for standard genome sequencing and annotation.</title>
        <authorList>
            <consortium name="The Broad Institute Genomics Platform"/>
            <consortium name="The Broad Institute Genome Sequencing Center for Infectious Disease"/>
            <person name="Wu L."/>
            <person name="Ma J."/>
        </authorList>
    </citation>
    <scope>NUCLEOTIDE SEQUENCE [LARGE SCALE GENOMIC DNA]</scope>
    <source>
        <strain evidence="2">CGMCC 4.7106</strain>
    </source>
</reference>
<organism evidence="1 2">
    <name type="scientific">Nonomuraea harbinensis</name>
    <dbReference type="NCBI Taxonomy" id="1286938"/>
    <lineage>
        <taxon>Bacteria</taxon>
        <taxon>Bacillati</taxon>
        <taxon>Actinomycetota</taxon>
        <taxon>Actinomycetes</taxon>
        <taxon>Streptosporangiales</taxon>
        <taxon>Streptosporangiaceae</taxon>
        <taxon>Nonomuraea</taxon>
    </lineage>
</organism>
<comment type="caution">
    <text evidence="1">The sequence shown here is derived from an EMBL/GenBank/DDBJ whole genome shotgun (WGS) entry which is preliminary data.</text>
</comment>